<dbReference type="SUPFAM" id="SSF56784">
    <property type="entry name" value="HAD-like"/>
    <property type="match status" value="1"/>
</dbReference>
<dbReference type="InterPro" id="IPR050582">
    <property type="entry name" value="HAD-like_SerB"/>
</dbReference>
<dbReference type="EMBL" id="DYYI01000094">
    <property type="protein sequence ID" value="HJE20421.1"/>
    <property type="molecule type" value="Genomic_DNA"/>
</dbReference>
<comment type="caution">
    <text evidence="5">The sequence shown here is derived from an EMBL/GenBank/DDBJ whole genome shotgun (WGS) entry which is preliminary data.</text>
</comment>
<evidence type="ECO:0000256" key="2">
    <source>
        <dbReference type="ARBA" id="ARBA00022723"/>
    </source>
</evidence>
<dbReference type="Pfam" id="PF12710">
    <property type="entry name" value="HAD"/>
    <property type="match status" value="1"/>
</dbReference>
<organism evidence="5 6">
    <name type="scientific">Aliicoccus persicus</name>
    <dbReference type="NCBI Taxonomy" id="930138"/>
    <lineage>
        <taxon>Bacteria</taxon>
        <taxon>Bacillati</taxon>
        <taxon>Bacillota</taxon>
        <taxon>Bacilli</taxon>
        <taxon>Bacillales</taxon>
        <taxon>Staphylococcaceae</taxon>
        <taxon>Aliicoccus</taxon>
    </lineage>
</organism>
<dbReference type="AlphaFoldDB" id="A0A921DY79"/>
<accession>A0A921DY79</accession>
<reference evidence="5" key="1">
    <citation type="journal article" date="2021" name="PeerJ">
        <title>Extensive microbial diversity within the chicken gut microbiome revealed by metagenomics and culture.</title>
        <authorList>
            <person name="Gilroy R."/>
            <person name="Ravi A."/>
            <person name="Getino M."/>
            <person name="Pursley I."/>
            <person name="Horton D.L."/>
            <person name="Alikhan N.F."/>
            <person name="Baker D."/>
            <person name="Gharbi K."/>
            <person name="Hall N."/>
            <person name="Watson M."/>
            <person name="Adriaenssens E.M."/>
            <person name="Foster-Nyarko E."/>
            <person name="Jarju S."/>
            <person name="Secka A."/>
            <person name="Antonio M."/>
            <person name="Oren A."/>
            <person name="Chaudhuri R.R."/>
            <person name="La Ragione R."/>
            <person name="Hildebrand F."/>
            <person name="Pallen M.J."/>
        </authorList>
    </citation>
    <scope>NUCLEOTIDE SEQUENCE</scope>
    <source>
        <strain evidence="5">6019</strain>
    </source>
</reference>
<sequence>MKVALFDFDGTLYPGQTFNVMLKYLKEHPRYSKNYRRFMNRFRVVYIGYKLKLVSKDTMRTEAMKHYIYAFKDNTKDEIVQYFNELGNEIRQGLYQPLIEKVEALKTQNVYTMVISGAYTELLQGILADDFDFLIGTKIPFKDNKIDTSDEILHMQSHAKVVEIKKHLEDKDVDWANSYAFSDSITDLDMLQLVGNVYAVRPDDELREYAKVKRWEIISNE</sequence>
<reference evidence="5" key="2">
    <citation type="submission" date="2021-09" db="EMBL/GenBank/DDBJ databases">
        <authorList>
            <person name="Gilroy R."/>
        </authorList>
    </citation>
    <scope>NUCLEOTIDE SEQUENCE</scope>
    <source>
        <strain evidence="5">6019</strain>
    </source>
</reference>
<evidence type="ECO:0000313" key="5">
    <source>
        <dbReference type="EMBL" id="HJE20421.1"/>
    </source>
</evidence>
<dbReference type="GO" id="GO:0016787">
    <property type="term" value="F:hydrolase activity"/>
    <property type="evidence" value="ECO:0007669"/>
    <property type="project" value="UniProtKB-KW"/>
</dbReference>
<keyword evidence="2" id="KW-0479">Metal-binding</keyword>
<evidence type="ECO:0000256" key="3">
    <source>
        <dbReference type="ARBA" id="ARBA00022801"/>
    </source>
</evidence>
<keyword evidence="3" id="KW-0378">Hydrolase</keyword>
<dbReference type="Gene3D" id="3.40.50.1000">
    <property type="entry name" value="HAD superfamily/HAD-like"/>
    <property type="match status" value="1"/>
</dbReference>
<dbReference type="InterPro" id="IPR023214">
    <property type="entry name" value="HAD_sf"/>
</dbReference>
<dbReference type="PANTHER" id="PTHR43344:SF13">
    <property type="entry name" value="PHOSPHATASE RV3661-RELATED"/>
    <property type="match status" value="1"/>
</dbReference>
<evidence type="ECO:0000313" key="6">
    <source>
        <dbReference type="Proteomes" id="UP000763505"/>
    </source>
</evidence>
<proteinExistence type="inferred from homology"/>
<evidence type="ECO:0000256" key="4">
    <source>
        <dbReference type="ARBA" id="ARBA00022842"/>
    </source>
</evidence>
<evidence type="ECO:0000256" key="1">
    <source>
        <dbReference type="ARBA" id="ARBA00009184"/>
    </source>
</evidence>
<dbReference type="Proteomes" id="UP000763505">
    <property type="component" value="Unassembled WGS sequence"/>
</dbReference>
<name>A0A921DY79_9STAP</name>
<protein>
    <submittedName>
        <fullName evidence="5">HAD-IB family phosphatase</fullName>
    </submittedName>
</protein>
<dbReference type="InterPro" id="IPR036412">
    <property type="entry name" value="HAD-like_sf"/>
</dbReference>
<dbReference type="GO" id="GO:0046872">
    <property type="term" value="F:metal ion binding"/>
    <property type="evidence" value="ECO:0007669"/>
    <property type="project" value="UniProtKB-KW"/>
</dbReference>
<keyword evidence="4" id="KW-0460">Magnesium</keyword>
<comment type="similarity">
    <text evidence="1">Belongs to the HAD-like hydrolase superfamily. SerB family.</text>
</comment>
<dbReference type="PANTHER" id="PTHR43344">
    <property type="entry name" value="PHOSPHOSERINE PHOSPHATASE"/>
    <property type="match status" value="1"/>
</dbReference>
<dbReference type="NCBIfam" id="TIGR01488">
    <property type="entry name" value="HAD-SF-IB"/>
    <property type="match status" value="1"/>
</dbReference>
<gene>
    <name evidence="5" type="ORF">K8V35_08720</name>
</gene>
<dbReference type="Gene3D" id="1.20.1440.100">
    <property type="entry name" value="SG protein - dephosphorylation function"/>
    <property type="match status" value="1"/>
</dbReference>